<feature type="transmembrane region" description="Helical" evidence="1">
    <location>
        <begin position="20"/>
        <end position="39"/>
    </location>
</feature>
<feature type="transmembrane region" description="Helical" evidence="1">
    <location>
        <begin position="51"/>
        <end position="73"/>
    </location>
</feature>
<organism evidence="2 3">
    <name type="scientific">Lacibacter sediminis</name>
    <dbReference type="NCBI Taxonomy" id="2760713"/>
    <lineage>
        <taxon>Bacteria</taxon>
        <taxon>Pseudomonadati</taxon>
        <taxon>Bacteroidota</taxon>
        <taxon>Chitinophagia</taxon>
        <taxon>Chitinophagales</taxon>
        <taxon>Chitinophagaceae</taxon>
        <taxon>Lacibacter</taxon>
    </lineage>
</organism>
<keyword evidence="1" id="KW-1133">Transmembrane helix</keyword>
<dbReference type="KEGG" id="lacs:H4075_07600"/>
<sequence>MTESNPNDKYVISFLTLRKAVGISGMALPFVLLVGYFLFEKGCKFPPSISHFYYTDMGNLFVGILCAVALFLFTYNGYDKRDMIASKLGGTFAVIVAMFPTNFGKYTLDECSRITQQSNTFSNAMHYGGAVLLFSTFAYFSLVLFVKSSQEGDIHGQKLIRNYIYKTCGWTIVVCIVAIALIGLIDSWYQALKHLKPTYVLETIALLAFGYSWLIKGETFFKDE</sequence>
<evidence type="ECO:0008006" key="4">
    <source>
        <dbReference type="Google" id="ProtNLM"/>
    </source>
</evidence>
<reference evidence="3" key="1">
    <citation type="submission" date="2020-08" db="EMBL/GenBank/DDBJ databases">
        <title>Lacibacter sp. S13-6-6 genome sequencing.</title>
        <authorList>
            <person name="Jin L."/>
        </authorList>
    </citation>
    <scope>NUCLEOTIDE SEQUENCE [LARGE SCALE GENOMIC DNA]</scope>
    <source>
        <strain evidence="3">S13-6-6</strain>
    </source>
</reference>
<feature type="transmembrane region" description="Helical" evidence="1">
    <location>
        <begin position="124"/>
        <end position="146"/>
    </location>
</feature>
<keyword evidence="3" id="KW-1185">Reference proteome</keyword>
<name>A0A7G5XKN4_9BACT</name>
<keyword evidence="1" id="KW-0812">Transmembrane</keyword>
<evidence type="ECO:0000256" key="1">
    <source>
        <dbReference type="SAM" id="Phobius"/>
    </source>
</evidence>
<dbReference type="AlphaFoldDB" id="A0A7G5XKN4"/>
<gene>
    <name evidence="2" type="ORF">H4075_07600</name>
</gene>
<dbReference type="Proteomes" id="UP000515344">
    <property type="component" value="Chromosome"/>
</dbReference>
<dbReference type="RefSeq" id="WP_182805613.1">
    <property type="nucleotide sequence ID" value="NZ_CP060007.1"/>
</dbReference>
<proteinExistence type="predicted"/>
<feature type="transmembrane region" description="Helical" evidence="1">
    <location>
        <begin position="197"/>
        <end position="215"/>
    </location>
</feature>
<keyword evidence="1" id="KW-0472">Membrane</keyword>
<feature type="transmembrane region" description="Helical" evidence="1">
    <location>
        <begin position="85"/>
        <end position="104"/>
    </location>
</feature>
<protein>
    <recommendedName>
        <fullName evidence="4">DUF998 domain-containing protein</fullName>
    </recommendedName>
</protein>
<feature type="transmembrane region" description="Helical" evidence="1">
    <location>
        <begin position="167"/>
        <end position="185"/>
    </location>
</feature>
<evidence type="ECO:0000313" key="2">
    <source>
        <dbReference type="EMBL" id="QNA46037.1"/>
    </source>
</evidence>
<evidence type="ECO:0000313" key="3">
    <source>
        <dbReference type="Proteomes" id="UP000515344"/>
    </source>
</evidence>
<accession>A0A7G5XKN4</accession>
<dbReference type="EMBL" id="CP060007">
    <property type="protein sequence ID" value="QNA46037.1"/>
    <property type="molecule type" value="Genomic_DNA"/>
</dbReference>